<name>A0A1T1H9P3_OCELI</name>
<organism evidence="2 3">
    <name type="scientific">Oceanospirillum linum</name>
    <dbReference type="NCBI Taxonomy" id="966"/>
    <lineage>
        <taxon>Bacteria</taxon>
        <taxon>Pseudomonadati</taxon>
        <taxon>Pseudomonadota</taxon>
        <taxon>Gammaproteobacteria</taxon>
        <taxon>Oceanospirillales</taxon>
        <taxon>Oceanospirillaceae</taxon>
        <taxon>Oceanospirillum</taxon>
    </lineage>
</organism>
<dbReference type="Gene3D" id="3.40.50.150">
    <property type="entry name" value="Vaccinia Virus protein VP39"/>
    <property type="match status" value="1"/>
</dbReference>
<dbReference type="PANTHER" id="PTHR36112">
    <property type="entry name" value="RIBOSOMAL RNA SMALL SUBUNIT METHYLTRANSFERASE J"/>
    <property type="match status" value="1"/>
</dbReference>
<dbReference type="AlphaFoldDB" id="A0A1T1H9P3"/>
<dbReference type="InterPro" id="IPR029063">
    <property type="entry name" value="SAM-dependent_MTases_sf"/>
</dbReference>
<dbReference type="SUPFAM" id="SSF53335">
    <property type="entry name" value="S-adenosyl-L-methionine-dependent methyltransferases"/>
    <property type="match status" value="1"/>
</dbReference>
<comment type="caution">
    <text evidence="2">The sequence shown here is derived from an EMBL/GenBank/DDBJ whole genome shotgun (WGS) entry which is preliminary data.</text>
</comment>
<dbReference type="Proteomes" id="UP000190064">
    <property type="component" value="Unassembled WGS sequence"/>
</dbReference>
<keyword evidence="1" id="KW-0963">Cytoplasm</keyword>
<protein>
    <recommendedName>
        <fullName evidence="1">Ribosomal RNA small subunit methyltransferase J</fullName>
        <ecNumber evidence="1">2.1.1.242</ecNumber>
    </recommendedName>
    <alternativeName>
        <fullName evidence="1">16S rRNA m2G1516 methyltransferase</fullName>
    </alternativeName>
    <alternativeName>
        <fullName evidence="1">rRNA (guanine-N(2)-)-methyltransferase</fullName>
    </alternativeName>
</protein>
<comment type="caution">
    <text evidence="1">Lacks conserved residue(s) required for the propagation of feature annotation.</text>
</comment>
<evidence type="ECO:0000313" key="2">
    <source>
        <dbReference type="EMBL" id="OOV86568.1"/>
    </source>
</evidence>
<dbReference type="RefSeq" id="WP_078320013.1">
    <property type="nucleotide sequence ID" value="NZ_FXTS01000006.1"/>
</dbReference>
<dbReference type="Pfam" id="PF04445">
    <property type="entry name" value="SAM_MT"/>
    <property type="match status" value="1"/>
</dbReference>
<dbReference type="HAMAP" id="MF_01523">
    <property type="entry name" value="16SrRNA_methyltr_J"/>
    <property type="match status" value="1"/>
</dbReference>
<sequence length="273" mass="29336">MSDSNLVTPLYIYLQQDTYRSQAEQLLSNPLPEHLSAELVTELPGEAGALILQIGDQGISLGETGKKAPKPIQVEFASGKAAHRRQYGGGKSQLIAKAVGLKSGIKPRVLDATAGLGGDAFVLAGLGCDMLLMERHPVVAALLENGLSRALSDPETSEIASRMQLVPGNSTDSMAQAITATGFSPQVIYLDPIFPSREKSASVKKEMKLFHQLVGFDTDDDQLLAVAMDLASHRVVVKRPRKAPAINGVAPTYALEGKSSRYDIYTKRKLDDH</sequence>
<dbReference type="EC" id="2.1.1.242" evidence="1"/>
<gene>
    <name evidence="1" type="primary">rsmJ</name>
    <name evidence="2" type="ORF">BTA35_0211690</name>
</gene>
<dbReference type="InterPro" id="IPR007536">
    <property type="entry name" value="16SrRNA_methylTrfase_J"/>
</dbReference>
<keyword evidence="3" id="KW-1185">Reference proteome</keyword>
<keyword evidence="1 2" id="KW-0489">Methyltransferase</keyword>
<feature type="binding site" evidence="1">
    <location>
        <position position="191"/>
    </location>
    <ligand>
        <name>S-adenosyl-L-methionine</name>
        <dbReference type="ChEBI" id="CHEBI:59789"/>
    </ligand>
</feature>
<comment type="subcellular location">
    <subcellularLocation>
        <location evidence="1">Cytoplasm</location>
    </subcellularLocation>
</comment>
<accession>A0A1T1H9P3</accession>
<evidence type="ECO:0000256" key="1">
    <source>
        <dbReference type="HAMAP-Rule" id="MF_01523"/>
    </source>
</evidence>
<keyword evidence="1" id="KW-0698">rRNA processing</keyword>
<comment type="catalytic activity">
    <reaction evidence="1">
        <text>guanosine(1516) in 16S rRNA + S-adenosyl-L-methionine = N(2)-methylguanosine(1516) in 16S rRNA + S-adenosyl-L-homocysteine + H(+)</text>
        <dbReference type="Rhea" id="RHEA:43220"/>
        <dbReference type="Rhea" id="RHEA-COMP:10412"/>
        <dbReference type="Rhea" id="RHEA-COMP:10413"/>
        <dbReference type="ChEBI" id="CHEBI:15378"/>
        <dbReference type="ChEBI" id="CHEBI:57856"/>
        <dbReference type="ChEBI" id="CHEBI:59789"/>
        <dbReference type="ChEBI" id="CHEBI:74269"/>
        <dbReference type="ChEBI" id="CHEBI:74481"/>
        <dbReference type="EC" id="2.1.1.242"/>
    </reaction>
</comment>
<keyword evidence="1" id="KW-0808">Transferase</keyword>
<keyword evidence="1" id="KW-0949">S-adenosyl-L-methionine</keyword>
<dbReference type="GO" id="GO:0008990">
    <property type="term" value="F:rRNA (guanine-N2-)-methyltransferase activity"/>
    <property type="evidence" value="ECO:0007669"/>
    <property type="project" value="UniProtKB-UniRule"/>
</dbReference>
<dbReference type="GO" id="GO:0005737">
    <property type="term" value="C:cytoplasm"/>
    <property type="evidence" value="ECO:0007669"/>
    <property type="project" value="UniProtKB-SubCell"/>
</dbReference>
<comment type="function">
    <text evidence="1">Specifically methylates the guanosine in position 1516 of 16S rRNA.</text>
</comment>
<evidence type="ECO:0000313" key="3">
    <source>
        <dbReference type="Proteomes" id="UP000190064"/>
    </source>
</evidence>
<reference evidence="2" key="1">
    <citation type="submission" date="2017-02" db="EMBL/GenBank/DDBJ databases">
        <title>Draft Genome Sequence of the Salt Water Bacterium Oceanospirillum linum ATCC 11336.</title>
        <authorList>
            <person name="Trachtenberg A.M."/>
            <person name="Carney J.G."/>
            <person name="Linnane J.D."/>
            <person name="Rheaume B.A."/>
            <person name="Pitts N.L."/>
            <person name="Mykles D.L."/>
            <person name="Maclea K.S."/>
        </authorList>
    </citation>
    <scope>NUCLEOTIDE SEQUENCE [LARGE SCALE GENOMIC DNA]</scope>
    <source>
        <strain evidence="2">ATCC 11336</strain>
    </source>
</reference>
<proteinExistence type="inferred from homology"/>
<comment type="similarity">
    <text evidence="1">Belongs to the methyltransferase superfamily. RsmJ family.</text>
</comment>
<feature type="binding site" evidence="1">
    <location>
        <begin position="134"/>
        <end position="135"/>
    </location>
    <ligand>
        <name>S-adenosyl-L-methionine</name>
        <dbReference type="ChEBI" id="CHEBI:59789"/>
    </ligand>
</feature>
<dbReference type="EMBL" id="MTSD02000005">
    <property type="protein sequence ID" value="OOV86568.1"/>
    <property type="molecule type" value="Genomic_DNA"/>
</dbReference>
<dbReference type="PANTHER" id="PTHR36112:SF1">
    <property type="entry name" value="RIBOSOMAL RNA SMALL SUBUNIT METHYLTRANSFERASE J"/>
    <property type="match status" value="1"/>
</dbReference>
<dbReference type="STRING" id="966.BTA35_0211690"/>